<organism evidence="2 3">
    <name type="scientific">Arthrobotrys conoides</name>
    <dbReference type="NCBI Taxonomy" id="74498"/>
    <lineage>
        <taxon>Eukaryota</taxon>
        <taxon>Fungi</taxon>
        <taxon>Dikarya</taxon>
        <taxon>Ascomycota</taxon>
        <taxon>Pezizomycotina</taxon>
        <taxon>Orbiliomycetes</taxon>
        <taxon>Orbiliales</taxon>
        <taxon>Orbiliaceae</taxon>
        <taxon>Arthrobotrys</taxon>
    </lineage>
</organism>
<evidence type="ECO:0000313" key="2">
    <source>
        <dbReference type="EMBL" id="KAK6516226.1"/>
    </source>
</evidence>
<proteinExistence type="predicted"/>
<evidence type="ECO:0000313" key="3">
    <source>
        <dbReference type="Proteomes" id="UP001307849"/>
    </source>
</evidence>
<dbReference type="Gene3D" id="3.90.1200.10">
    <property type="match status" value="1"/>
</dbReference>
<feature type="domain" description="Aminoglycoside phosphotransferase" evidence="1">
    <location>
        <begin position="230"/>
        <end position="284"/>
    </location>
</feature>
<dbReference type="PANTHER" id="PTHR21310">
    <property type="entry name" value="AMINOGLYCOSIDE PHOSPHOTRANSFERASE-RELATED-RELATED"/>
    <property type="match status" value="1"/>
</dbReference>
<dbReference type="Pfam" id="PF01636">
    <property type="entry name" value="APH"/>
    <property type="match status" value="1"/>
</dbReference>
<dbReference type="EMBL" id="JAVHJM010000003">
    <property type="protein sequence ID" value="KAK6516226.1"/>
    <property type="molecule type" value="Genomic_DNA"/>
</dbReference>
<dbReference type="InterPro" id="IPR002575">
    <property type="entry name" value="Aminoglycoside_PTrfase"/>
</dbReference>
<reference evidence="2 3" key="1">
    <citation type="submission" date="2019-10" db="EMBL/GenBank/DDBJ databases">
        <authorList>
            <person name="Palmer J.M."/>
        </authorList>
    </citation>
    <scope>NUCLEOTIDE SEQUENCE [LARGE SCALE GENOMIC DNA]</scope>
    <source>
        <strain evidence="2 3">TWF506</strain>
    </source>
</reference>
<dbReference type="InterPro" id="IPR011009">
    <property type="entry name" value="Kinase-like_dom_sf"/>
</dbReference>
<keyword evidence="3" id="KW-1185">Reference proteome</keyword>
<comment type="caution">
    <text evidence="2">The sequence shown here is derived from an EMBL/GenBank/DDBJ whole genome shotgun (WGS) entry which is preliminary data.</text>
</comment>
<dbReference type="Proteomes" id="UP001307849">
    <property type="component" value="Unassembled WGS sequence"/>
</dbReference>
<dbReference type="SUPFAM" id="SSF56112">
    <property type="entry name" value="Protein kinase-like (PK-like)"/>
    <property type="match status" value="1"/>
</dbReference>
<protein>
    <recommendedName>
        <fullName evidence="1">Aminoglycoside phosphotransferase domain-containing protein</fullName>
    </recommendedName>
</protein>
<sequence>MSSPLKRRDLALTVDILDNLFGKIQPECLNILAQTFDTCTFGAHFATVSKYGVQDLLVRLELTKGRLEQVAAMQRLAFFGIPRFVPRVFEVGSLTTYSGQEVEFSITEYITGTVTLESVWQDLEDRQQAALMDSVVGAMKKLQALRLDNKAVKKILSKAFLSQEHGSLNPTIAGGPNLGCLESAVDFFSAIIKTNNPKSQSSAIRPSQSDTGIVITSEYIDIGQVQIPAYILRDLQDRFVFCHNDLEPRNILVRNASTKRKTNSYELVAIIDWEMSGFYPFAYEYSLKDHILGSSNLYFSWYSLFKSRTRCLLPAHKSTEAIIQAVDIIMSSRKRRMTKNVGVLLREKFLIRENLVKGEELAGGWVRQADAGDTIQYTKQDNDELLENVLKGLGRLL</sequence>
<dbReference type="AlphaFoldDB" id="A0AAN8S0B2"/>
<name>A0AAN8S0B2_9PEZI</name>
<accession>A0AAN8S0B2</accession>
<gene>
    <name evidence="2" type="ORF">TWF506_006135</name>
</gene>
<dbReference type="PANTHER" id="PTHR21310:SF39">
    <property type="entry name" value="AMINOGLYCOSIDE PHOSPHOTRANSFERASE DOMAIN-CONTAINING PROTEIN"/>
    <property type="match status" value="1"/>
</dbReference>
<evidence type="ECO:0000259" key="1">
    <source>
        <dbReference type="Pfam" id="PF01636"/>
    </source>
</evidence>
<dbReference type="InterPro" id="IPR051678">
    <property type="entry name" value="AGP_Transferase"/>
</dbReference>